<keyword evidence="4 10" id="KW-1003">Cell membrane</keyword>
<evidence type="ECO:0000256" key="11">
    <source>
        <dbReference type="SAM" id="MobiDB-lite"/>
    </source>
</evidence>
<dbReference type="GeneID" id="40728463"/>
<organism evidence="12 13">
    <name type="scientific">Sporisorium graminicola</name>
    <dbReference type="NCBI Taxonomy" id="280036"/>
    <lineage>
        <taxon>Eukaryota</taxon>
        <taxon>Fungi</taxon>
        <taxon>Dikarya</taxon>
        <taxon>Basidiomycota</taxon>
        <taxon>Ustilaginomycotina</taxon>
        <taxon>Ustilaginomycetes</taxon>
        <taxon>Ustilaginales</taxon>
        <taxon>Ustilaginaceae</taxon>
        <taxon>Sporisorium</taxon>
    </lineage>
</organism>
<accession>A0A4U7KNC5</accession>
<evidence type="ECO:0000256" key="10">
    <source>
        <dbReference type="RuleBase" id="RU366035"/>
    </source>
</evidence>
<sequence length="883" mass="96348">MSSDDAYDSVSAAKANVLSACNAVEGTASLAASLPHFLAATTNVQLAQSVTSTVHGAARVFDLSMTVIEKVLAYFVNSYKSLFMCFIELLVRGSLAVLIEAVQLISQAITAAAQGIRAAIQESIQGVNVILSTAVSAINDIVGAFGLHVNPPHITIPSLTALENITLPHEIQDGLLKLNATLPTLQQLKQTLDTLIQTPFEEMRRQVNATLGGFEFNHTLLPVPQMQNVTFCDRVDTRPLDELGEELRHAARCGLVVLALVAVVVVLLGVAWEWWKWQSEVRAVERTRGVWLAQHPEIASKKEGGDGQSDVLKTENLMSLLTISRHPLISSVSLALCQRMGITTRQDQHRIAWLLCFLTHPASLACILTGLLGLLSVLLQAILIRRLTNHYSSSINTSLAHLSSDVIAVVNDHSRNASLEFSTSANAIIAQVETQLNEHVFRWVDTTTSTMNATLNTFVDGITESLESTFGGTPFNAPLQTFVQCIVGQKVAGIERALTWMHDNAYVNFSLVPEDVLMLGPEEKEAMLRPVREAMLGDGDHGDGGGVVEHVTGRYLKHLQQEKVMFAALVGVYGVILLVGLVVVLYATIAERGGDRDDVHSVVTEEKLRDSLQAAPSAAVVGWWRRTPRPSLYRFRRQPSPPSNDSVDPIQTLKNVAARRTSTAPSNRSACTHVAKDSISYPFQIPTCSPSARPRQPAPLRQVDSSDRDSVLSIRQEGPIEVTDAEAELRSSWLSFLATHSHGEQAATAAEEGAHDRFERLFGCSPVASPTTSKFDNHISAPSASRGENVDANERRFRETLDLRPEQDWIGSKSPIPPSAASQQTTDVELVGSSNTTDAQMKHADEGSYAFANTKMPQNRPLQSLQQQQRWIGSPQSISFYAW</sequence>
<comment type="function">
    <text evidence="1 10">Involved in cell fusion during mating by stabilizing the plasma membrane fusion event.</text>
</comment>
<dbReference type="OrthoDB" id="10248838at2759"/>
<dbReference type="EMBL" id="SRRM01000020">
    <property type="protein sequence ID" value="TKY85406.1"/>
    <property type="molecule type" value="Genomic_DNA"/>
</dbReference>
<keyword evidence="9" id="KW-0325">Glycoprotein</keyword>
<dbReference type="PANTHER" id="PTHR31030:SF1">
    <property type="entry name" value="PLASMA MEMBRANE FUSION PROTEIN PRM1"/>
    <property type="match status" value="1"/>
</dbReference>
<keyword evidence="8 10" id="KW-0472">Membrane</keyword>
<dbReference type="InterPro" id="IPR026777">
    <property type="entry name" value="PRM1"/>
</dbReference>
<evidence type="ECO:0000256" key="3">
    <source>
        <dbReference type="ARBA" id="ARBA00010780"/>
    </source>
</evidence>
<dbReference type="KEGG" id="sgra:EX895_005568"/>
<comment type="caution">
    <text evidence="12">The sequence shown here is derived from an EMBL/GenBank/DDBJ whole genome shotgun (WGS) entry which is preliminary data.</text>
</comment>
<feature type="transmembrane region" description="Helical" evidence="10">
    <location>
        <begin position="255"/>
        <end position="275"/>
    </location>
</feature>
<keyword evidence="13" id="KW-1185">Reference proteome</keyword>
<feature type="compositionally biased region" description="Basic and acidic residues" evidence="11">
    <location>
        <begin position="788"/>
        <end position="807"/>
    </location>
</feature>
<evidence type="ECO:0000256" key="8">
    <source>
        <dbReference type="ARBA" id="ARBA00023136"/>
    </source>
</evidence>
<dbReference type="AlphaFoldDB" id="A0A4U7KNC5"/>
<protein>
    <recommendedName>
        <fullName evidence="10">Plasma membrane fusion protein PRM1</fullName>
    </recommendedName>
</protein>
<feature type="transmembrane region" description="Helical" evidence="10">
    <location>
        <begin position="564"/>
        <end position="587"/>
    </location>
</feature>
<evidence type="ECO:0000313" key="12">
    <source>
        <dbReference type="EMBL" id="TKY85406.1"/>
    </source>
</evidence>
<keyword evidence="5 10" id="KW-0812">Transmembrane</keyword>
<keyword evidence="7 10" id="KW-1133">Transmembrane helix</keyword>
<evidence type="ECO:0000256" key="6">
    <source>
        <dbReference type="ARBA" id="ARBA00022971"/>
    </source>
</evidence>
<dbReference type="GO" id="GO:0032220">
    <property type="term" value="P:plasma membrane fusion involved in cytogamy"/>
    <property type="evidence" value="ECO:0007669"/>
    <property type="project" value="TreeGrafter"/>
</dbReference>
<evidence type="ECO:0000256" key="9">
    <source>
        <dbReference type="ARBA" id="ARBA00023180"/>
    </source>
</evidence>
<comment type="caution">
    <text evidence="10">Lacks conserved residue(s) required for the propagation of feature annotation.</text>
</comment>
<comment type="subcellular location">
    <subcellularLocation>
        <location evidence="2 10">Cell membrane</location>
        <topology evidence="2 10">Multi-pass membrane protein</topology>
    </subcellularLocation>
</comment>
<evidence type="ECO:0000256" key="5">
    <source>
        <dbReference type="ARBA" id="ARBA00022692"/>
    </source>
</evidence>
<reference evidence="12 13" key="1">
    <citation type="submission" date="2019-05" db="EMBL/GenBank/DDBJ databases">
        <title>Sporisorium graminicola CBS 10092 draft sequencing and annotation.</title>
        <authorList>
            <person name="Solano-Gonzalez S."/>
            <person name="Caddick M.X."/>
            <person name="Darby A."/>
        </authorList>
    </citation>
    <scope>NUCLEOTIDE SEQUENCE [LARGE SCALE GENOMIC DNA]</scope>
    <source>
        <strain evidence="12 13">CBS 10092</strain>
    </source>
</reference>
<feature type="transmembrane region" description="Helical" evidence="10">
    <location>
        <begin position="362"/>
        <end position="384"/>
    </location>
</feature>
<name>A0A4U7KNC5_9BASI</name>
<feature type="region of interest" description="Disordered" evidence="11">
    <location>
        <begin position="771"/>
        <end position="828"/>
    </location>
</feature>
<dbReference type="RefSeq" id="XP_029737391.1">
    <property type="nucleotide sequence ID" value="XM_029886160.1"/>
</dbReference>
<evidence type="ECO:0000256" key="2">
    <source>
        <dbReference type="ARBA" id="ARBA00004651"/>
    </source>
</evidence>
<feature type="region of interest" description="Disordered" evidence="11">
    <location>
        <begin position="685"/>
        <end position="711"/>
    </location>
</feature>
<proteinExistence type="inferred from homology"/>
<comment type="similarity">
    <text evidence="3 10">Belongs to the PRM1 family.</text>
</comment>
<dbReference type="GO" id="GO:0043332">
    <property type="term" value="C:mating projection tip"/>
    <property type="evidence" value="ECO:0007669"/>
    <property type="project" value="UniProtKB-UniRule"/>
</dbReference>
<evidence type="ECO:0000256" key="1">
    <source>
        <dbReference type="ARBA" id="ARBA00002512"/>
    </source>
</evidence>
<gene>
    <name evidence="12" type="ORF">EX895_005568</name>
</gene>
<dbReference type="GO" id="GO:0005886">
    <property type="term" value="C:plasma membrane"/>
    <property type="evidence" value="ECO:0007669"/>
    <property type="project" value="UniProtKB-SubCell"/>
</dbReference>
<evidence type="ECO:0000256" key="7">
    <source>
        <dbReference type="ARBA" id="ARBA00022989"/>
    </source>
</evidence>
<keyword evidence="6 10" id="KW-0184">Conjugation</keyword>
<dbReference type="Proteomes" id="UP000306050">
    <property type="component" value="Chromosome SGRAM_7"/>
</dbReference>
<evidence type="ECO:0000313" key="13">
    <source>
        <dbReference type="Proteomes" id="UP000306050"/>
    </source>
</evidence>
<evidence type="ECO:0000256" key="4">
    <source>
        <dbReference type="ARBA" id="ARBA00022475"/>
    </source>
</evidence>
<dbReference type="PANTHER" id="PTHR31030">
    <property type="entry name" value="PLASMA MEMBRANE FUSION PROTEIN PRM1"/>
    <property type="match status" value="1"/>
</dbReference>